<evidence type="ECO:0000256" key="1">
    <source>
        <dbReference type="ARBA" id="ARBA00022679"/>
    </source>
</evidence>
<dbReference type="GO" id="GO:0008410">
    <property type="term" value="F:CoA-transferase activity"/>
    <property type="evidence" value="ECO:0007669"/>
    <property type="project" value="TreeGrafter"/>
</dbReference>
<evidence type="ECO:0000313" key="3">
    <source>
        <dbReference type="Proteomes" id="UP000005087"/>
    </source>
</evidence>
<sequence length="409" mass="43688">MNDMSTATGDPGLLAGVRVLDVTNVLAGPFAGYQLALMGADVVKVETPGSGDLARQLGASRELSERKLGVSFLAQNSGKRSVTVNLKSPGGREVFERLVADADVLIENFRPGVLDRLGFGWPRLREINPRLVYCAVSGFGATGPMSDRPAYDQVIQGLSGMMSVTGTPRTAPLRVGFPVCDSFGGLAAAFAIASALVRQRATGRGAYLDTSMLDAAITSMGWVVSDHLVAGREPTPMGNENVTSAPSGTFETGDGELNIAANKQEQYEALCVALGREELLTDPRFRTREDRKRNRDVLRAELERTLKEKPAREWDEILLASGVPAAPVVSVPAALRSEQIRHRGLVSEVELPTDDGQTIEVLGAPTRVDGRSVTPRSRAPRLGEHTDAVLAELGFTEAEIASLREQGAV</sequence>
<dbReference type="eggNOG" id="COG1804">
    <property type="taxonomic scope" value="Bacteria"/>
</dbReference>
<protein>
    <submittedName>
        <fullName evidence="2">Putative acyl-CoA transferase/carnitine dehydratase</fullName>
    </submittedName>
</protein>
<dbReference type="HOGENOM" id="CLU_033975_0_0_11"/>
<proteinExistence type="predicted"/>
<reference evidence="3" key="2">
    <citation type="submission" date="2012-01" db="EMBL/GenBank/DDBJ databases">
        <title>Noncontiguous Finished sequence of chromosome of Saccharomonospora glauca K62.</title>
        <authorList>
            <consortium name="US DOE Joint Genome Institute"/>
            <person name="Lucas S."/>
            <person name="Han J."/>
            <person name="Lapidus A."/>
            <person name="Cheng J.-F."/>
            <person name="Goodwin L."/>
            <person name="Pitluck S."/>
            <person name="Peters L."/>
            <person name="Mikhailova N."/>
            <person name="Held B."/>
            <person name="Detter J.C."/>
            <person name="Han C."/>
            <person name="Tapia R."/>
            <person name="Land M."/>
            <person name="Hauser L."/>
            <person name="Kyrpides N."/>
            <person name="Ivanova N."/>
            <person name="Pagani I."/>
            <person name="Brambilla E.-M."/>
            <person name="Klenk H.-P."/>
            <person name="Woyke T."/>
        </authorList>
    </citation>
    <scope>NUCLEOTIDE SEQUENCE [LARGE SCALE GENOMIC DNA]</scope>
    <source>
        <strain evidence="3">K62</strain>
    </source>
</reference>
<dbReference type="EMBL" id="CM001484">
    <property type="protein sequence ID" value="EIE99297.1"/>
    <property type="molecule type" value="Genomic_DNA"/>
</dbReference>
<organism evidence="2 3">
    <name type="scientific">Saccharomonospora glauca K62</name>
    <dbReference type="NCBI Taxonomy" id="928724"/>
    <lineage>
        <taxon>Bacteria</taxon>
        <taxon>Bacillati</taxon>
        <taxon>Actinomycetota</taxon>
        <taxon>Actinomycetes</taxon>
        <taxon>Pseudonocardiales</taxon>
        <taxon>Pseudonocardiaceae</taxon>
        <taxon>Saccharomonospora</taxon>
    </lineage>
</organism>
<dbReference type="Proteomes" id="UP000005087">
    <property type="component" value="Chromosome"/>
</dbReference>
<dbReference type="Gene3D" id="3.40.50.10540">
    <property type="entry name" value="Crotonobetainyl-coa:carnitine coa-transferase, domain 1"/>
    <property type="match status" value="1"/>
</dbReference>
<reference evidence="2 3" key="1">
    <citation type="submission" date="2011-09" db="EMBL/GenBank/DDBJ databases">
        <authorList>
            <consortium name="US DOE Joint Genome Institute (JGI-PGF)"/>
            <person name="Lucas S."/>
            <person name="Han J."/>
            <person name="Lapidus A."/>
            <person name="Cheng J.-F."/>
            <person name="Goodwin L."/>
            <person name="Pitluck S."/>
            <person name="Peters L."/>
            <person name="Land M.L."/>
            <person name="Hauser L."/>
            <person name="Brambilla E."/>
            <person name="Klenk H.-P."/>
            <person name="Woyke T.J."/>
        </authorList>
    </citation>
    <scope>NUCLEOTIDE SEQUENCE [LARGE SCALE GENOMIC DNA]</scope>
    <source>
        <strain evidence="2 3">K62</strain>
    </source>
</reference>
<gene>
    <name evidence="2" type="ORF">SacglDRAFT_02404</name>
</gene>
<dbReference type="PANTHER" id="PTHR48207">
    <property type="entry name" value="SUCCINATE--HYDROXYMETHYLGLUTARATE COA-TRANSFERASE"/>
    <property type="match status" value="1"/>
</dbReference>
<dbReference type="PANTHER" id="PTHR48207:SF3">
    <property type="entry name" value="SUCCINATE--HYDROXYMETHYLGLUTARATE COA-TRANSFERASE"/>
    <property type="match status" value="1"/>
</dbReference>
<dbReference type="Pfam" id="PF02515">
    <property type="entry name" value="CoA_transf_3"/>
    <property type="match status" value="1"/>
</dbReference>
<evidence type="ECO:0000313" key="2">
    <source>
        <dbReference type="EMBL" id="EIE99297.1"/>
    </source>
</evidence>
<keyword evidence="3" id="KW-1185">Reference proteome</keyword>
<dbReference type="InterPro" id="IPR044855">
    <property type="entry name" value="CoA-Trfase_III_dom3_sf"/>
</dbReference>
<dbReference type="AlphaFoldDB" id="I1D2X3"/>
<keyword evidence="1 2" id="KW-0808">Transferase</keyword>
<dbReference type="InterPro" id="IPR050483">
    <property type="entry name" value="CoA-transferase_III_domain"/>
</dbReference>
<dbReference type="InterPro" id="IPR023606">
    <property type="entry name" value="CoA-Trfase_III_dom_1_sf"/>
</dbReference>
<name>I1D2X3_9PSEU</name>
<dbReference type="InterPro" id="IPR003673">
    <property type="entry name" value="CoA-Trfase_fam_III"/>
</dbReference>
<accession>I1D2X3</accession>
<dbReference type="STRING" id="928724.SacglDRAFT_02404"/>
<dbReference type="Gene3D" id="3.30.1540.10">
    <property type="entry name" value="formyl-coa transferase, domain 3"/>
    <property type="match status" value="1"/>
</dbReference>
<dbReference type="SUPFAM" id="SSF89796">
    <property type="entry name" value="CoA-transferase family III (CaiB/BaiF)"/>
    <property type="match status" value="1"/>
</dbReference>